<dbReference type="InterPro" id="IPR001610">
    <property type="entry name" value="PAC"/>
</dbReference>
<dbReference type="InterPro" id="IPR038318">
    <property type="entry name" value="KdpD_sf"/>
</dbReference>
<dbReference type="Gene3D" id="1.20.120.620">
    <property type="entry name" value="Backbone structure of the membrane domain of e. Coli histidine kinase receptor kdpd"/>
    <property type="match status" value="1"/>
</dbReference>
<dbReference type="FunFam" id="3.20.20.450:FF:000001">
    <property type="entry name" value="Cyclic di-GMP phosphodiesterase yahA"/>
    <property type="match status" value="1"/>
</dbReference>
<dbReference type="Gene3D" id="3.20.20.450">
    <property type="entry name" value="EAL domain"/>
    <property type="match status" value="1"/>
</dbReference>
<dbReference type="Pfam" id="PF00989">
    <property type="entry name" value="PAS"/>
    <property type="match status" value="1"/>
</dbReference>
<evidence type="ECO:0000259" key="3">
    <source>
        <dbReference type="PROSITE" id="PS50112"/>
    </source>
</evidence>
<dbReference type="NCBIfam" id="TIGR00229">
    <property type="entry name" value="sensory_box"/>
    <property type="match status" value="2"/>
</dbReference>
<keyword evidence="2" id="KW-0812">Transmembrane</keyword>
<dbReference type="SMART" id="SM00267">
    <property type="entry name" value="GGDEF"/>
    <property type="match status" value="1"/>
</dbReference>
<dbReference type="GO" id="GO:0016301">
    <property type="term" value="F:kinase activity"/>
    <property type="evidence" value="ECO:0007669"/>
    <property type="project" value="UniProtKB-KW"/>
</dbReference>
<dbReference type="GO" id="GO:0006355">
    <property type="term" value="P:regulation of DNA-templated transcription"/>
    <property type="evidence" value="ECO:0007669"/>
    <property type="project" value="InterPro"/>
</dbReference>
<feature type="transmembrane region" description="Helical" evidence="2">
    <location>
        <begin position="23"/>
        <end position="44"/>
    </location>
</feature>
<sequence>MPKNSAVSRLGAHLRDELHQAPLARAGLALLPPLLAVLLQWALWAHITPYVWFLFFPAVFASSWIGGTAAGLRATALSALMVWYLFIPPVHQFDKGSLRALFPLLVFCMMGLAFSLSHARLRSSEQRLRSLFDQAGEGIFVADLDGRYVDVNRAACEMLGYARAELVGKTIADLIPPGDLPRLAQSKQQLIGGAAELAEWTLCRKDGSQLPVEVSAKILRNGQWQAFVRDISERRRAEAQLLLAATVFDNTNEAVLVTDARSNLLTVNRAFTAITGFEAAEVLGRNPSLLRSQSHDDAFFQRLWAALAETGQWQGEILNRRKNGEVFPAWESISAVTDASGLVTHYVAVLSDITPLKRAEERLSHLAHHDPLTGLPNRLMFSSSLQHSVARARRHQQKVALLFIDLDRFKIVNDALGHAAGDELLKEIGQRLKRIVRAEDLVTRLGGDEFTVALEEVECPDAIAAVVRKIIAEIARPVALYGRDIVISASVGIALYPDDADSVDDLTKAADAAMYMAKERGRNTYAFYTGEIADGLQERLAMETGLRRALERDELLLYYQPQFNAATQRLTGVEALLRWRHPEQGLIPPNRFIPLAEESDLIDALGGWVLRRACAQARAWLDAGLAPVRIAINVSGHQILHQQLVEELEAALHSNGLSAGDAAIEVEITESVLQGVEHSGKVLQRLRDIGIRVAVDDFGTGYSSLSVLKQMPIDTLKIDRLFVRNIPDDTDAKAIVSAVISMAHTLGLRVVAEGVETSAQLGFLREEGCDEVQGYLLGFPELPEQIALLLRAQGAAAVLPAGPA</sequence>
<dbReference type="InterPro" id="IPR012226">
    <property type="entry name" value="Diguanyl_cyclase/Pdiesterase"/>
</dbReference>
<dbReference type="CDD" id="cd01948">
    <property type="entry name" value="EAL"/>
    <property type="match status" value="1"/>
</dbReference>
<dbReference type="InterPro" id="IPR000700">
    <property type="entry name" value="PAS-assoc_C"/>
</dbReference>
<comment type="caution">
    <text evidence="7">The sequence shown here is derived from an EMBL/GenBank/DDBJ whole genome shotgun (WGS) entry which is preliminary data.</text>
</comment>
<dbReference type="InterPro" id="IPR000014">
    <property type="entry name" value="PAS"/>
</dbReference>
<dbReference type="SMART" id="SM00086">
    <property type="entry name" value="PAC"/>
    <property type="match status" value="2"/>
</dbReference>
<evidence type="ECO:0000256" key="1">
    <source>
        <dbReference type="ARBA" id="ARBA00051114"/>
    </source>
</evidence>
<dbReference type="PROSITE" id="PS50883">
    <property type="entry name" value="EAL"/>
    <property type="match status" value="1"/>
</dbReference>
<dbReference type="PROSITE" id="PS50112">
    <property type="entry name" value="PAS"/>
    <property type="match status" value="2"/>
</dbReference>
<dbReference type="AlphaFoldDB" id="A0A4R6QSN6"/>
<name>A0A4R6QSN6_9BURK</name>
<dbReference type="InterPro" id="IPR013767">
    <property type="entry name" value="PAS_fold"/>
</dbReference>
<dbReference type="Pfam" id="PF00563">
    <property type="entry name" value="EAL"/>
    <property type="match status" value="1"/>
</dbReference>
<keyword evidence="2" id="KW-1133">Transmembrane helix</keyword>
<evidence type="ECO:0000313" key="7">
    <source>
        <dbReference type="EMBL" id="TDP74357.1"/>
    </source>
</evidence>
<reference evidence="7 8" key="1">
    <citation type="submission" date="2019-03" db="EMBL/GenBank/DDBJ databases">
        <title>Genomic Encyclopedia of Type Strains, Phase IV (KMG-IV): sequencing the most valuable type-strain genomes for metagenomic binning, comparative biology and taxonomic classification.</title>
        <authorList>
            <person name="Goeker M."/>
        </authorList>
    </citation>
    <scope>NUCLEOTIDE SEQUENCE [LARGE SCALE GENOMIC DNA]</scope>
    <source>
        <strain evidence="7 8">DSM 16998</strain>
    </source>
</reference>
<feature type="domain" description="GGDEF" evidence="6">
    <location>
        <begin position="397"/>
        <end position="530"/>
    </location>
</feature>
<evidence type="ECO:0000259" key="6">
    <source>
        <dbReference type="PROSITE" id="PS50887"/>
    </source>
</evidence>
<dbReference type="SUPFAM" id="SSF55073">
    <property type="entry name" value="Nucleotide cyclase"/>
    <property type="match status" value="1"/>
</dbReference>
<dbReference type="SUPFAM" id="SSF55785">
    <property type="entry name" value="PYP-like sensor domain (PAS domain)"/>
    <property type="match status" value="2"/>
</dbReference>
<feature type="transmembrane region" description="Helical" evidence="2">
    <location>
        <begin position="64"/>
        <end position="86"/>
    </location>
</feature>
<dbReference type="PROSITE" id="PS50887">
    <property type="entry name" value="GGDEF"/>
    <property type="match status" value="1"/>
</dbReference>
<evidence type="ECO:0000256" key="2">
    <source>
        <dbReference type="SAM" id="Phobius"/>
    </source>
</evidence>
<gene>
    <name evidence="7" type="ORF">DES47_101414</name>
</gene>
<dbReference type="GO" id="GO:0005524">
    <property type="term" value="F:ATP binding"/>
    <property type="evidence" value="ECO:0007669"/>
    <property type="project" value="UniProtKB-KW"/>
</dbReference>
<dbReference type="FunFam" id="3.30.70.270:FF:000001">
    <property type="entry name" value="Diguanylate cyclase domain protein"/>
    <property type="match status" value="1"/>
</dbReference>
<evidence type="ECO:0000259" key="4">
    <source>
        <dbReference type="PROSITE" id="PS50113"/>
    </source>
</evidence>
<dbReference type="PANTHER" id="PTHR44757">
    <property type="entry name" value="DIGUANYLATE CYCLASE DGCP"/>
    <property type="match status" value="1"/>
</dbReference>
<dbReference type="SMART" id="SM00091">
    <property type="entry name" value="PAS"/>
    <property type="match status" value="2"/>
</dbReference>
<dbReference type="PIRSF" id="PIRSF005925">
    <property type="entry name" value="Dos"/>
    <property type="match status" value="1"/>
</dbReference>
<dbReference type="InterPro" id="IPR043128">
    <property type="entry name" value="Rev_trsase/Diguanyl_cyclase"/>
</dbReference>
<dbReference type="GO" id="GO:0071111">
    <property type="term" value="F:cyclic-guanylate-specific phosphodiesterase activity"/>
    <property type="evidence" value="ECO:0007669"/>
    <property type="project" value="UniProtKB-EC"/>
</dbReference>
<dbReference type="InParanoid" id="A0A4R6QSN6"/>
<comment type="catalytic activity">
    <reaction evidence="1">
        <text>3',3'-c-di-GMP + H2O = 5'-phosphoguanylyl(3'-&gt;5')guanosine + H(+)</text>
        <dbReference type="Rhea" id="RHEA:24902"/>
        <dbReference type="ChEBI" id="CHEBI:15377"/>
        <dbReference type="ChEBI" id="CHEBI:15378"/>
        <dbReference type="ChEBI" id="CHEBI:58754"/>
        <dbReference type="ChEBI" id="CHEBI:58805"/>
        <dbReference type="EC" id="3.1.4.52"/>
    </reaction>
    <physiologicalReaction direction="left-to-right" evidence="1">
        <dbReference type="Rhea" id="RHEA:24903"/>
    </physiologicalReaction>
</comment>
<dbReference type="SMART" id="SM00052">
    <property type="entry name" value="EAL"/>
    <property type="match status" value="1"/>
</dbReference>
<dbReference type="NCBIfam" id="TIGR00254">
    <property type="entry name" value="GGDEF"/>
    <property type="match status" value="1"/>
</dbReference>
<dbReference type="InterPro" id="IPR035919">
    <property type="entry name" value="EAL_sf"/>
</dbReference>
<dbReference type="RefSeq" id="WP_166651809.1">
    <property type="nucleotide sequence ID" value="NZ_SNXS01000001.1"/>
</dbReference>
<dbReference type="EMBL" id="SNXS01000001">
    <property type="protein sequence ID" value="TDP74357.1"/>
    <property type="molecule type" value="Genomic_DNA"/>
</dbReference>
<dbReference type="CDD" id="cd00130">
    <property type="entry name" value="PAS"/>
    <property type="match status" value="2"/>
</dbReference>
<dbReference type="PANTHER" id="PTHR44757:SF2">
    <property type="entry name" value="BIOFILM ARCHITECTURE MAINTENANCE PROTEIN MBAA"/>
    <property type="match status" value="1"/>
</dbReference>
<dbReference type="Gene3D" id="3.30.450.20">
    <property type="entry name" value="PAS domain"/>
    <property type="match status" value="2"/>
</dbReference>
<dbReference type="Pfam" id="PF00990">
    <property type="entry name" value="GGDEF"/>
    <property type="match status" value="1"/>
</dbReference>
<dbReference type="Pfam" id="PF13426">
    <property type="entry name" value="PAS_9"/>
    <property type="match status" value="1"/>
</dbReference>
<feature type="transmembrane region" description="Helical" evidence="2">
    <location>
        <begin position="98"/>
        <end position="119"/>
    </location>
</feature>
<keyword evidence="8" id="KW-1185">Reference proteome</keyword>
<feature type="domain" description="PAC" evidence="4">
    <location>
        <begin position="311"/>
        <end position="365"/>
    </location>
</feature>
<dbReference type="InterPro" id="IPR000160">
    <property type="entry name" value="GGDEF_dom"/>
</dbReference>
<feature type="domain" description="PAS" evidence="3">
    <location>
        <begin position="247"/>
        <end position="286"/>
    </location>
</feature>
<evidence type="ECO:0000313" key="8">
    <source>
        <dbReference type="Proteomes" id="UP000295361"/>
    </source>
</evidence>
<feature type="domain" description="EAL" evidence="5">
    <location>
        <begin position="539"/>
        <end position="794"/>
    </location>
</feature>
<dbReference type="InterPro" id="IPR035965">
    <property type="entry name" value="PAS-like_dom_sf"/>
</dbReference>
<dbReference type="Gene3D" id="3.30.70.270">
    <property type="match status" value="1"/>
</dbReference>
<dbReference type="CDD" id="cd01949">
    <property type="entry name" value="GGDEF"/>
    <property type="match status" value="1"/>
</dbReference>
<dbReference type="GO" id="GO:0000160">
    <property type="term" value="P:phosphorelay signal transduction system"/>
    <property type="evidence" value="ECO:0007669"/>
    <property type="project" value="UniProtKB-KW"/>
</dbReference>
<dbReference type="InterPro" id="IPR001633">
    <property type="entry name" value="EAL_dom"/>
</dbReference>
<dbReference type="GO" id="GO:0016020">
    <property type="term" value="C:membrane"/>
    <property type="evidence" value="ECO:0007669"/>
    <property type="project" value="UniProtKB-SubCell"/>
</dbReference>
<dbReference type="FunCoup" id="A0A4R6QSN6">
    <property type="interactions" value="340"/>
</dbReference>
<dbReference type="Proteomes" id="UP000295361">
    <property type="component" value="Unassembled WGS sequence"/>
</dbReference>
<feature type="domain" description="PAS" evidence="3">
    <location>
        <begin position="124"/>
        <end position="194"/>
    </location>
</feature>
<accession>A0A4R6QSN6</accession>
<organism evidence="7 8">
    <name type="scientific">Roseateles toxinivorans</name>
    <dbReference type="NCBI Taxonomy" id="270368"/>
    <lineage>
        <taxon>Bacteria</taxon>
        <taxon>Pseudomonadati</taxon>
        <taxon>Pseudomonadota</taxon>
        <taxon>Betaproteobacteria</taxon>
        <taxon>Burkholderiales</taxon>
        <taxon>Sphaerotilaceae</taxon>
        <taxon>Roseateles</taxon>
    </lineage>
</organism>
<dbReference type="InterPro" id="IPR029787">
    <property type="entry name" value="Nucleotide_cyclase"/>
</dbReference>
<dbReference type="PROSITE" id="PS50113">
    <property type="entry name" value="PAC"/>
    <property type="match status" value="1"/>
</dbReference>
<dbReference type="InterPro" id="IPR052155">
    <property type="entry name" value="Biofilm_reg_signaling"/>
</dbReference>
<dbReference type="GO" id="GO:0071732">
    <property type="term" value="P:cellular response to nitric oxide"/>
    <property type="evidence" value="ECO:0007669"/>
    <property type="project" value="UniProtKB-ARBA"/>
</dbReference>
<proteinExistence type="predicted"/>
<evidence type="ECO:0000259" key="5">
    <source>
        <dbReference type="PROSITE" id="PS50883"/>
    </source>
</evidence>
<keyword evidence="2" id="KW-0472">Membrane</keyword>
<protein>
    <submittedName>
        <fullName evidence="7">PAS domain S-box-containing protein/diguanylate cyclase (GGDEF)-like protein</fullName>
    </submittedName>
</protein>
<dbReference type="SUPFAM" id="SSF141868">
    <property type="entry name" value="EAL domain-like"/>
    <property type="match status" value="1"/>
</dbReference>